<name>A0A7C8M2V2_9PLEO</name>
<dbReference type="AlphaFoldDB" id="A0A7C8M2V2"/>
<gene>
    <name evidence="1" type="ORF">BDV95DRAFT_210678</name>
</gene>
<evidence type="ECO:0000313" key="1">
    <source>
        <dbReference type="EMBL" id="KAF2866041.1"/>
    </source>
</evidence>
<dbReference type="Proteomes" id="UP000481861">
    <property type="component" value="Unassembled WGS sequence"/>
</dbReference>
<evidence type="ECO:0000313" key="2">
    <source>
        <dbReference type="Proteomes" id="UP000481861"/>
    </source>
</evidence>
<comment type="caution">
    <text evidence="1">The sequence shown here is derived from an EMBL/GenBank/DDBJ whole genome shotgun (WGS) entry which is preliminary data.</text>
</comment>
<dbReference type="EMBL" id="JAADJZ010000029">
    <property type="protein sequence ID" value="KAF2866041.1"/>
    <property type="molecule type" value="Genomic_DNA"/>
</dbReference>
<protein>
    <submittedName>
        <fullName evidence="1">Uncharacterized protein</fullName>
    </submittedName>
</protein>
<sequence>MYIQLSQPSTHSPTQTASPGCPILALIKVSVEILMARGLDMEEYLMEYPLGPALPSTDLLRQDLAINILNTSYDGHDIGYSLGFMARCFGARAPLCKIANQLLHECLRGSNIGGNTRIVTFRDIPAIENAIDTVLLDWWLADSSFQDLYEEHCDWARWEREFLEDRWLEAATSGFMNKLEIAEFQTKCRLEQAELDAEVEYAAVNLGL</sequence>
<reference evidence="1 2" key="1">
    <citation type="submission" date="2020-01" db="EMBL/GenBank/DDBJ databases">
        <authorList>
            <consortium name="DOE Joint Genome Institute"/>
            <person name="Haridas S."/>
            <person name="Albert R."/>
            <person name="Binder M."/>
            <person name="Bloem J."/>
            <person name="Labutti K."/>
            <person name="Salamov A."/>
            <person name="Andreopoulos B."/>
            <person name="Baker S.E."/>
            <person name="Barry K."/>
            <person name="Bills G."/>
            <person name="Bluhm B.H."/>
            <person name="Cannon C."/>
            <person name="Castanera R."/>
            <person name="Culley D.E."/>
            <person name="Daum C."/>
            <person name="Ezra D."/>
            <person name="Gonzalez J.B."/>
            <person name="Henrissat B."/>
            <person name="Kuo A."/>
            <person name="Liang C."/>
            <person name="Lipzen A."/>
            <person name="Lutzoni F."/>
            <person name="Magnuson J."/>
            <person name="Mondo S."/>
            <person name="Nolan M."/>
            <person name="Ohm R."/>
            <person name="Pangilinan J."/>
            <person name="Park H.-J.H."/>
            <person name="Ramirez L."/>
            <person name="Alfaro M."/>
            <person name="Sun H."/>
            <person name="Tritt A."/>
            <person name="Yoshinaga Y."/>
            <person name="Zwiers L.-H.L."/>
            <person name="Turgeon B.G."/>
            <person name="Goodwin S.B."/>
            <person name="Spatafora J.W."/>
            <person name="Crous P.W."/>
            <person name="Grigoriev I.V."/>
        </authorList>
    </citation>
    <scope>NUCLEOTIDE SEQUENCE [LARGE SCALE GENOMIC DNA]</scope>
    <source>
        <strain evidence="1 2">CBS 611.86</strain>
    </source>
</reference>
<proteinExistence type="predicted"/>
<dbReference type="OrthoDB" id="3783227at2759"/>
<keyword evidence="2" id="KW-1185">Reference proteome</keyword>
<organism evidence="1 2">
    <name type="scientific">Massariosphaeria phaeospora</name>
    <dbReference type="NCBI Taxonomy" id="100035"/>
    <lineage>
        <taxon>Eukaryota</taxon>
        <taxon>Fungi</taxon>
        <taxon>Dikarya</taxon>
        <taxon>Ascomycota</taxon>
        <taxon>Pezizomycotina</taxon>
        <taxon>Dothideomycetes</taxon>
        <taxon>Pleosporomycetidae</taxon>
        <taxon>Pleosporales</taxon>
        <taxon>Pleosporales incertae sedis</taxon>
        <taxon>Massariosphaeria</taxon>
    </lineage>
</organism>
<accession>A0A7C8M2V2</accession>